<feature type="region of interest" description="Disordered" evidence="2">
    <location>
        <begin position="1097"/>
        <end position="1118"/>
    </location>
</feature>
<feature type="compositionally biased region" description="Polar residues" evidence="2">
    <location>
        <begin position="645"/>
        <end position="657"/>
    </location>
</feature>
<feature type="region of interest" description="Disordered" evidence="2">
    <location>
        <begin position="116"/>
        <end position="139"/>
    </location>
</feature>
<accession>A0A078BA70</accession>
<feature type="compositionally biased region" description="Polar residues" evidence="2">
    <location>
        <begin position="120"/>
        <end position="139"/>
    </location>
</feature>
<organism evidence="3 4">
    <name type="scientific">Stylonychia lemnae</name>
    <name type="common">Ciliate</name>
    <dbReference type="NCBI Taxonomy" id="5949"/>
    <lineage>
        <taxon>Eukaryota</taxon>
        <taxon>Sar</taxon>
        <taxon>Alveolata</taxon>
        <taxon>Ciliophora</taxon>
        <taxon>Intramacronucleata</taxon>
        <taxon>Spirotrichea</taxon>
        <taxon>Stichotrichia</taxon>
        <taxon>Sporadotrichida</taxon>
        <taxon>Oxytrichidae</taxon>
        <taxon>Stylonychinae</taxon>
        <taxon>Stylonychia</taxon>
    </lineage>
</organism>
<feature type="compositionally biased region" description="Basic and acidic residues" evidence="2">
    <location>
        <begin position="598"/>
        <end position="617"/>
    </location>
</feature>
<name>A0A078BA70_STYLE</name>
<reference evidence="3 4" key="1">
    <citation type="submission" date="2014-06" db="EMBL/GenBank/DDBJ databases">
        <authorList>
            <person name="Swart Estienne"/>
        </authorList>
    </citation>
    <scope>NUCLEOTIDE SEQUENCE [LARGE SCALE GENOMIC DNA]</scope>
    <source>
        <strain evidence="3 4">130c</strain>
    </source>
</reference>
<feature type="region of interest" description="Disordered" evidence="2">
    <location>
        <begin position="1149"/>
        <end position="1170"/>
    </location>
</feature>
<evidence type="ECO:0000313" key="3">
    <source>
        <dbReference type="EMBL" id="CDW90172.1"/>
    </source>
</evidence>
<feature type="coiled-coil region" evidence="1">
    <location>
        <begin position="1192"/>
        <end position="1245"/>
    </location>
</feature>
<feature type="coiled-coil region" evidence="1">
    <location>
        <begin position="1300"/>
        <end position="1327"/>
    </location>
</feature>
<evidence type="ECO:0000256" key="2">
    <source>
        <dbReference type="SAM" id="MobiDB-lite"/>
    </source>
</evidence>
<protein>
    <submittedName>
        <fullName evidence="3">Uncharacterized protein</fullName>
    </submittedName>
</protein>
<dbReference type="InParanoid" id="A0A078BA70"/>
<feature type="region of interest" description="Disordered" evidence="2">
    <location>
        <begin position="947"/>
        <end position="971"/>
    </location>
</feature>
<sequence length="1416" mass="166449">MKEEQNIELLDPNLVQQQQEKQQASFLVVKQDQSLRSLAQTSENQLEQVSMNRQFSEVPVFIDTQYDIISIQGVSNVLKDLQNRYLAQSSIQYKPPTSASKIKVEKNASQKNFKIKTKMQRSQSTTKMSTTNSQSMNKRPFDLTQQYSTKQAYQDKQDIQFVESHIKNLRKMKSVKSFKQVPKAIDVRQYSRKKTLKYIKICLENARVSQVQDYRILLVIKLNFNFQTLDGKNYYLLDQSQTQPTKAAFYYLNLIKKQIPPNFKMQYGWLKNSLFLDYISYELLKNNCQTNLDKQFTLIVKSIKQTIRKGKNKKSEVALIYKYKLKLVLESTINLYVAQENQNLSNLKVLELIYQKVQSDFIKTEVLFSLQDIQRIESLCKSQGFEGIQPQRKNKNQQVKLNKLIETSDSEEIESVQLNKNASQKKLEQLIPSTFSGTQKTSFMDQNAHFIPIQVIDQPMTPQEQVFQELSRVIRMNKQKELDLDFQKFSMDGCFEAMIVAREEFSGFKEYFKLKKDLQEGNFDRKALGTWEDIHALLFMKNKKNQEKKEEKEFLRMFQLGKINDQSQEYDSETDGQVEIVEIDQKSEKSSLATDDSEPIKDSREDKMEPKELEVRNQELPQLSQAHIKSAPPMNNNSSSSSPSLKPQFSIQKTQKVQSEKAKSPMSYKNKIELKKLQEAFQKKQAQSKDVESAKQLQQTLIQKLNFKKQSLLDVKTPSNLDEMREKFGDVLKFEITEKTKNLRPHESTMKFLRDFKNENDRDYWGKMIFFNKTNHAFREVFQDHMELGNKDQRLNQIKLKFQNSREKFLNKFVPLKQKSDNDESSRNSMYKSNSSTFQGGNSINKGHSKKRNSLQTNQQQSDIIEEENHHHGYSIKQVHKLRDKVHRDNIKETIELKREDMNLMIKNYNMTKSIFDQEEMREMQSTQQRRNLVKVLKNSKTTSFNVTGTFNSGGRSKNNEVESSSEFGGITDRGNNKGGYVSGRSYDTFTGDSIFEDRLIGSNGKICGMRNDIIEISNLNDVPLELMGDTGLQDFEIELKQGSSGVKHDFSQQLRKTPDLTISQNSYQSEKQSNNQVLNQNNLNTLHMSTLHMSDLQSDRNRSIRQSHNSKEEIKNDEECRDMYQKYLKNKFSKKRVDDNLLDEIIKRKNDFPSHHQRQDSQDEKENIQRDLSNRVVTRDVVGRSYKNNIMKRVQEQLDSFRQTKVEEEIKDDKMSCHELKDKLREIMNNLKQNQSKNQMLNDEFFKIENWNTIENFDDFVSMFSKIKENMILLQQKCTQQEDTIQQQQMQLNTYKNSELSYDTQIKALQEEVENLSEQILKQKQQYKLDLEQINTSANEKIYLLNSQLITLKRDISKIKEENQIEIDKIQKYNHKLIEKLERGQAKYENICHKYKQIKDNEKNKLRRIQQDLQI</sequence>
<keyword evidence="4" id="KW-1185">Reference proteome</keyword>
<dbReference type="Proteomes" id="UP000039865">
    <property type="component" value="Unassembled WGS sequence"/>
</dbReference>
<evidence type="ECO:0000313" key="4">
    <source>
        <dbReference type="Proteomes" id="UP000039865"/>
    </source>
</evidence>
<proteinExistence type="predicted"/>
<dbReference type="EMBL" id="CCKQ01018225">
    <property type="protein sequence ID" value="CDW90172.1"/>
    <property type="molecule type" value="Genomic_DNA"/>
</dbReference>
<feature type="compositionally biased region" description="Low complexity" evidence="2">
    <location>
        <begin position="630"/>
        <end position="644"/>
    </location>
</feature>
<feature type="region of interest" description="Disordered" evidence="2">
    <location>
        <begin position="583"/>
        <end position="667"/>
    </location>
</feature>
<feature type="region of interest" description="Disordered" evidence="2">
    <location>
        <begin position="813"/>
        <end position="861"/>
    </location>
</feature>
<feature type="compositionally biased region" description="Polar residues" evidence="2">
    <location>
        <begin position="837"/>
        <end position="846"/>
    </location>
</feature>
<feature type="compositionally biased region" description="Low complexity" evidence="2">
    <location>
        <begin position="827"/>
        <end position="836"/>
    </location>
</feature>
<keyword evidence="1" id="KW-0175">Coiled coil</keyword>
<feature type="compositionally biased region" description="Polar residues" evidence="2">
    <location>
        <begin position="947"/>
        <end position="967"/>
    </location>
</feature>
<gene>
    <name evidence="3" type="primary">Contig6273.g6714</name>
    <name evidence="3" type="ORF">STYLEM_19313</name>
</gene>
<evidence type="ECO:0000256" key="1">
    <source>
        <dbReference type="SAM" id="Coils"/>
    </source>
</evidence>